<gene>
    <name evidence="1" type="ORF">FXV83_35700</name>
</gene>
<dbReference type="GO" id="GO:0030246">
    <property type="term" value="F:carbohydrate binding"/>
    <property type="evidence" value="ECO:0007669"/>
    <property type="project" value="InterPro"/>
</dbReference>
<sequence length="112" mass="12437">MTNVPTPEERRAIEAKVSPQRRAEIEGLVKSLAPVIGDFVLKATAPLKERIKELESRPTLRYLGIWDASRTYPPGSFVTHAGSIWHTDAENTGVRPGEGGNFWRLAVKRGTK</sequence>
<dbReference type="SUPFAM" id="SSF51055">
    <property type="entry name" value="Carbohydrate binding domain"/>
    <property type="match status" value="1"/>
</dbReference>
<organism evidence="1 2">
    <name type="scientific">Bradyrhizobium hipponense</name>
    <dbReference type="NCBI Taxonomy" id="2605638"/>
    <lineage>
        <taxon>Bacteria</taxon>
        <taxon>Pseudomonadati</taxon>
        <taxon>Pseudomonadota</taxon>
        <taxon>Alphaproteobacteria</taxon>
        <taxon>Hyphomicrobiales</taxon>
        <taxon>Nitrobacteraceae</taxon>
        <taxon>Bradyrhizobium</taxon>
    </lineage>
</organism>
<evidence type="ECO:0000313" key="2">
    <source>
        <dbReference type="Proteomes" id="UP000324797"/>
    </source>
</evidence>
<comment type="caution">
    <text evidence="1">The sequence shown here is derived from an EMBL/GenBank/DDBJ whole genome shotgun (WGS) entry which is preliminary data.</text>
</comment>
<dbReference type="EMBL" id="VSTH01000151">
    <property type="protein sequence ID" value="TYO61906.1"/>
    <property type="molecule type" value="Genomic_DNA"/>
</dbReference>
<dbReference type="Proteomes" id="UP000324797">
    <property type="component" value="Unassembled WGS sequence"/>
</dbReference>
<dbReference type="GO" id="GO:0004553">
    <property type="term" value="F:hydrolase activity, hydrolyzing O-glycosyl compounds"/>
    <property type="evidence" value="ECO:0007669"/>
    <property type="project" value="InterPro"/>
</dbReference>
<dbReference type="InterPro" id="IPR036573">
    <property type="entry name" value="CBM_sf_5/12"/>
</dbReference>
<name>A0A5S4YBU1_9BRAD</name>
<dbReference type="Gene3D" id="2.10.10.20">
    <property type="entry name" value="Carbohydrate-binding module superfamily 5/12"/>
    <property type="match status" value="1"/>
</dbReference>
<evidence type="ECO:0000313" key="1">
    <source>
        <dbReference type="EMBL" id="TYO61906.1"/>
    </source>
</evidence>
<reference evidence="1 2" key="1">
    <citation type="submission" date="2019-08" db="EMBL/GenBank/DDBJ databases">
        <title>Bradyrhizobium hipponensis sp. nov., a rhizobium isolated from a Lupinus angustifolius root nodule in Tunisia.</title>
        <authorList>
            <person name="Off K."/>
            <person name="Rejili M."/>
            <person name="Mars M."/>
            <person name="Brachmann A."/>
            <person name="Marin M."/>
        </authorList>
    </citation>
    <scope>NUCLEOTIDE SEQUENCE [LARGE SCALE GENOMIC DNA]</scope>
    <source>
        <strain evidence="2">aSej3</strain>
    </source>
</reference>
<protein>
    <submittedName>
        <fullName evidence="1">Uncharacterized protein</fullName>
    </submittedName>
</protein>
<dbReference type="GO" id="GO:0005975">
    <property type="term" value="P:carbohydrate metabolic process"/>
    <property type="evidence" value="ECO:0007669"/>
    <property type="project" value="InterPro"/>
</dbReference>
<dbReference type="AlphaFoldDB" id="A0A5S4YBU1"/>
<dbReference type="RefSeq" id="WP_148744228.1">
    <property type="nucleotide sequence ID" value="NZ_VSTH01000151.1"/>
</dbReference>
<proteinExistence type="predicted"/>
<dbReference type="GO" id="GO:0005576">
    <property type="term" value="C:extracellular region"/>
    <property type="evidence" value="ECO:0007669"/>
    <property type="project" value="InterPro"/>
</dbReference>
<accession>A0A5S4YBU1</accession>
<keyword evidence="2" id="KW-1185">Reference proteome</keyword>